<dbReference type="EMBL" id="GBRH01214769">
    <property type="protein sequence ID" value="JAD83126.1"/>
    <property type="molecule type" value="Transcribed_RNA"/>
</dbReference>
<evidence type="ECO:0000313" key="1">
    <source>
        <dbReference type="EMBL" id="JAD83126.1"/>
    </source>
</evidence>
<dbReference type="AlphaFoldDB" id="A0A0A9D5S1"/>
<name>A0A0A9D5S1_ARUDO</name>
<accession>A0A0A9D5S1</accession>
<organism evidence="1">
    <name type="scientific">Arundo donax</name>
    <name type="common">Giant reed</name>
    <name type="synonym">Donax arundinaceus</name>
    <dbReference type="NCBI Taxonomy" id="35708"/>
    <lineage>
        <taxon>Eukaryota</taxon>
        <taxon>Viridiplantae</taxon>
        <taxon>Streptophyta</taxon>
        <taxon>Embryophyta</taxon>
        <taxon>Tracheophyta</taxon>
        <taxon>Spermatophyta</taxon>
        <taxon>Magnoliopsida</taxon>
        <taxon>Liliopsida</taxon>
        <taxon>Poales</taxon>
        <taxon>Poaceae</taxon>
        <taxon>PACMAD clade</taxon>
        <taxon>Arundinoideae</taxon>
        <taxon>Arundineae</taxon>
        <taxon>Arundo</taxon>
    </lineage>
</organism>
<reference evidence="1" key="1">
    <citation type="submission" date="2014-09" db="EMBL/GenBank/DDBJ databases">
        <authorList>
            <person name="Magalhaes I.L.F."/>
            <person name="Oliveira U."/>
            <person name="Santos F.R."/>
            <person name="Vidigal T.H.D.A."/>
            <person name="Brescovit A.D."/>
            <person name="Santos A.J."/>
        </authorList>
    </citation>
    <scope>NUCLEOTIDE SEQUENCE</scope>
    <source>
        <tissue evidence="1">Shoot tissue taken approximately 20 cm above the soil surface</tissue>
    </source>
</reference>
<sequence length="41" mass="4779">MSYKAFKLISYKTIHQIYSTAIYLGNDKLSITSQSHQVMHM</sequence>
<protein>
    <submittedName>
        <fullName evidence="1">Uncharacterized protein</fullName>
    </submittedName>
</protein>
<proteinExistence type="predicted"/>
<reference evidence="1" key="2">
    <citation type="journal article" date="2015" name="Data Brief">
        <title>Shoot transcriptome of the giant reed, Arundo donax.</title>
        <authorList>
            <person name="Barrero R.A."/>
            <person name="Guerrero F.D."/>
            <person name="Moolhuijzen P."/>
            <person name="Goolsby J.A."/>
            <person name="Tidwell J."/>
            <person name="Bellgard S.E."/>
            <person name="Bellgard M.I."/>
        </authorList>
    </citation>
    <scope>NUCLEOTIDE SEQUENCE</scope>
    <source>
        <tissue evidence="1">Shoot tissue taken approximately 20 cm above the soil surface</tissue>
    </source>
</reference>